<dbReference type="EMBL" id="JBHILJ010000003">
    <property type="protein sequence ID" value="MFB5736250.1"/>
    <property type="molecule type" value="Genomic_DNA"/>
</dbReference>
<name>A0ABV5BLQ9_9LEPT</name>
<protein>
    <submittedName>
        <fullName evidence="1">TIGR04452 family lipoprotein</fullName>
    </submittedName>
</protein>
<evidence type="ECO:0000313" key="1">
    <source>
        <dbReference type="EMBL" id="MFB5736250.1"/>
    </source>
</evidence>
<dbReference type="NCBIfam" id="TIGR04452">
    <property type="entry name" value="Lepto_Lipo_YY_C"/>
    <property type="match status" value="1"/>
</dbReference>
<dbReference type="RefSeq" id="WP_135700532.1">
    <property type="nucleotide sequence ID" value="NZ_JBHILI010000004.1"/>
</dbReference>
<accession>A0ABV5BLQ9</accession>
<comment type="caution">
    <text evidence="1">The sequence shown here is derived from an EMBL/GenBank/DDBJ whole genome shotgun (WGS) entry which is preliminary data.</text>
</comment>
<dbReference type="InterPro" id="IPR031030">
    <property type="entry name" value="Lepto_Lipo_YY_C"/>
</dbReference>
<proteinExistence type="predicted"/>
<sequence>MRLKVLLVLILVSVFANCALLNRTGLTDRYKGKEAQDMIQDAATTSALIYAISTGDYNGSVYMQNILLPTILAGIKPSEYYVKADIDSCVSEIKLFGVLGLPPTYSSIFGQCSNLQPEGTIYGDY</sequence>
<evidence type="ECO:0000313" key="2">
    <source>
        <dbReference type="Proteomes" id="UP001580391"/>
    </source>
</evidence>
<gene>
    <name evidence="1" type="ORF">ACE5IX_07025</name>
</gene>
<organism evidence="1 2">
    <name type="scientific">Leptospira wolffii</name>
    <dbReference type="NCBI Taxonomy" id="409998"/>
    <lineage>
        <taxon>Bacteria</taxon>
        <taxon>Pseudomonadati</taxon>
        <taxon>Spirochaetota</taxon>
        <taxon>Spirochaetia</taxon>
        <taxon>Leptospirales</taxon>
        <taxon>Leptospiraceae</taxon>
        <taxon>Leptospira</taxon>
    </lineage>
</organism>
<keyword evidence="1" id="KW-0449">Lipoprotein</keyword>
<reference evidence="1 2" key="1">
    <citation type="submission" date="2024-09" db="EMBL/GenBank/DDBJ databases">
        <title>Taxonomic and Genotyping Characterization of Leptospira Strains isolated from Multiple Sources in Colombia highlights the importance of intermediate species.</title>
        <authorList>
            <person name="Torres Higuera L."/>
            <person name="Rojas Tapias D."/>
            <person name="Jimenez Velasquez S."/>
            <person name="Renjifo Ibanez C."/>
        </authorList>
    </citation>
    <scope>NUCLEOTIDE SEQUENCE [LARGE SCALE GENOMIC DNA]</scope>
    <source>
        <strain evidence="1 2">Lep080</strain>
    </source>
</reference>
<keyword evidence="2" id="KW-1185">Reference proteome</keyword>
<dbReference type="Proteomes" id="UP001580391">
    <property type="component" value="Unassembled WGS sequence"/>
</dbReference>